<reference evidence="1" key="1">
    <citation type="submission" date="2023-02" db="EMBL/GenBank/DDBJ databases">
        <title>Actinomadura rubrobrunea NBRC 14622.</title>
        <authorList>
            <person name="Ichikawa N."/>
            <person name="Sato H."/>
            <person name="Tonouchi N."/>
        </authorList>
    </citation>
    <scope>NUCLEOTIDE SEQUENCE</scope>
    <source>
        <strain evidence="1">NBRC 14622</strain>
    </source>
</reference>
<gene>
    <name evidence="1" type="ORF">Arub01_10000</name>
</gene>
<dbReference type="EMBL" id="BSRZ01000001">
    <property type="protein sequence ID" value="GLW62756.1"/>
    <property type="molecule type" value="Genomic_DNA"/>
</dbReference>
<evidence type="ECO:0000313" key="1">
    <source>
        <dbReference type="EMBL" id="GLW62756.1"/>
    </source>
</evidence>
<dbReference type="AlphaFoldDB" id="A0A9W6PT57"/>
<name>A0A9W6PT57_9ACTN</name>
<accession>A0A9W6PT57</accession>
<comment type="caution">
    <text evidence="1">The sequence shown here is derived from an EMBL/GenBank/DDBJ whole genome shotgun (WGS) entry which is preliminary data.</text>
</comment>
<protein>
    <submittedName>
        <fullName evidence="1">Uncharacterized protein</fullName>
    </submittedName>
</protein>
<proteinExistence type="predicted"/>
<keyword evidence="2" id="KW-1185">Reference proteome</keyword>
<evidence type="ECO:0000313" key="2">
    <source>
        <dbReference type="Proteomes" id="UP001165124"/>
    </source>
</evidence>
<sequence length="194" mass="20934">MRRDVPDDSRLRAPSEDRAATIRTCTECGGTRWTGEPPRCVTCDAVLPPRPPSLPHPERSAPAFARPEVLEIAVHAASYLGVAALGGIIGNRADAAVVELFRSVHRRWRRRTGGDDRNASLDRDEAVDAAKAAVLAHGYEADGVRVQQAEQDANGDWTVVLAGAPRHGAMPEHVRVRVPKGDPAEATILIMSRS</sequence>
<dbReference type="Proteomes" id="UP001165124">
    <property type="component" value="Unassembled WGS sequence"/>
</dbReference>
<organism evidence="1 2">
    <name type="scientific">Actinomadura rubrobrunea</name>
    <dbReference type="NCBI Taxonomy" id="115335"/>
    <lineage>
        <taxon>Bacteria</taxon>
        <taxon>Bacillati</taxon>
        <taxon>Actinomycetota</taxon>
        <taxon>Actinomycetes</taxon>
        <taxon>Streptosporangiales</taxon>
        <taxon>Thermomonosporaceae</taxon>
        <taxon>Actinomadura</taxon>
    </lineage>
</organism>